<gene>
    <name evidence="2" type="ORF">OB955_18400</name>
    <name evidence="1" type="ORF">OB960_16440</name>
</gene>
<accession>A0AAP2Z0F0</accession>
<keyword evidence="3" id="KW-1185">Reference proteome</keyword>
<dbReference type="AlphaFoldDB" id="A0AAP2Z0F0"/>
<evidence type="ECO:0000313" key="1">
    <source>
        <dbReference type="EMBL" id="MCU4742977.1"/>
    </source>
</evidence>
<protein>
    <submittedName>
        <fullName evidence="1">Uncharacterized protein</fullName>
    </submittedName>
</protein>
<evidence type="ECO:0000313" key="2">
    <source>
        <dbReference type="EMBL" id="MCU4974693.1"/>
    </source>
</evidence>
<dbReference type="EMBL" id="JAOPKB010000013">
    <property type="protein sequence ID" value="MCU4974693.1"/>
    <property type="molecule type" value="Genomic_DNA"/>
</dbReference>
<proteinExistence type="predicted"/>
<dbReference type="Proteomes" id="UP001321018">
    <property type="component" value="Unassembled WGS sequence"/>
</dbReference>
<dbReference type="Proteomes" id="UP001320972">
    <property type="component" value="Unassembled WGS sequence"/>
</dbReference>
<reference evidence="1 3" key="1">
    <citation type="submission" date="2022-09" db="EMBL/GenBank/DDBJ databases">
        <title>Enrichment on poylsaccharides allowed isolation of novel metabolic and taxonomic groups of Haloarchaea.</title>
        <authorList>
            <person name="Sorokin D.Y."/>
            <person name="Elcheninov A.G."/>
            <person name="Khizhniak T.V."/>
            <person name="Kolganova T.V."/>
            <person name="Kublanov I.V."/>
        </authorList>
    </citation>
    <scope>NUCLEOTIDE SEQUENCE</scope>
    <source>
        <strain evidence="2 3">AArc-m2/3/4</strain>
        <strain evidence="1">AArc-xg1-1</strain>
    </source>
</reference>
<evidence type="ECO:0000313" key="4">
    <source>
        <dbReference type="Proteomes" id="UP001321018"/>
    </source>
</evidence>
<dbReference type="EMBL" id="JAOPKA010000011">
    <property type="protein sequence ID" value="MCU4742977.1"/>
    <property type="molecule type" value="Genomic_DNA"/>
</dbReference>
<sequence length="59" mass="6300">MVGLRLAALLADVFSHDVQAPAGPPHVERLALEAGHIDGEDELTVTVLFVQFDSSELTT</sequence>
<comment type="caution">
    <text evidence="1">The sequence shown here is derived from an EMBL/GenBank/DDBJ whole genome shotgun (WGS) entry which is preliminary data.</text>
</comment>
<name>A0AAP2Z0F0_9EURY</name>
<evidence type="ECO:0000313" key="3">
    <source>
        <dbReference type="Proteomes" id="UP001320972"/>
    </source>
</evidence>
<dbReference type="RefSeq" id="WP_338004784.1">
    <property type="nucleotide sequence ID" value="NZ_JAOPKA010000011.1"/>
</dbReference>
<organism evidence="1 4">
    <name type="scientific">Natronoglomus mannanivorans</name>
    <dbReference type="NCBI Taxonomy" id="2979990"/>
    <lineage>
        <taxon>Archaea</taxon>
        <taxon>Methanobacteriati</taxon>
        <taxon>Methanobacteriota</taxon>
        <taxon>Stenosarchaea group</taxon>
        <taxon>Halobacteria</taxon>
        <taxon>Halobacteriales</taxon>
        <taxon>Natrialbaceae</taxon>
        <taxon>Natronoglomus</taxon>
    </lineage>
</organism>